<name>A0A0A9GTE5_ARUDO</name>
<evidence type="ECO:0000313" key="1">
    <source>
        <dbReference type="EMBL" id="JAE25831.1"/>
    </source>
</evidence>
<accession>A0A0A9GTE5</accession>
<proteinExistence type="predicted"/>
<reference evidence="1" key="1">
    <citation type="submission" date="2014-09" db="EMBL/GenBank/DDBJ databases">
        <authorList>
            <person name="Magalhaes I.L.F."/>
            <person name="Oliveira U."/>
            <person name="Santos F.R."/>
            <person name="Vidigal T.H.D.A."/>
            <person name="Brescovit A.D."/>
            <person name="Santos A.J."/>
        </authorList>
    </citation>
    <scope>NUCLEOTIDE SEQUENCE</scope>
    <source>
        <tissue evidence="1">Shoot tissue taken approximately 20 cm above the soil surface</tissue>
    </source>
</reference>
<organism evidence="1">
    <name type="scientific">Arundo donax</name>
    <name type="common">Giant reed</name>
    <name type="synonym">Donax arundinaceus</name>
    <dbReference type="NCBI Taxonomy" id="35708"/>
    <lineage>
        <taxon>Eukaryota</taxon>
        <taxon>Viridiplantae</taxon>
        <taxon>Streptophyta</taxon>
        <taxon>Embryophyta</taxon>
        <taxon>Tracheophyta</taxon>
        <taxon>Spermatophyta</taxon>
        <taxon>Magnoliopsida</taxon>
        <taxon>Liliopsida</taxon>
        <taxon>Poales</taxon>
        <taxon>Poaceae</taxon>
        <taxon>PACMAD clade</taxon>
        <taxon>Arundinoideae</taxon>
        <taxon>Arundineae</taxon>
        <taxon>Arundo</taxon>
    </lineage>
</organism>
<reference evidence="1" key="2">
    <citation type="journal article" date="2015" name="Data Brief">
        <title>Shoot transcriptome of the giant reed, Arundo donax.</title>
        <authorList>
            <person name="Barrero R.A."/>
            <person name="Guerrero F.D."/>
            <person name="Moolhuijzen P."/>
            <person name="Goolsby J.A."/>
            <person name="Tidwell J."/>
            <person name="Bellgard S.E."/>
            <person name="Bellgard M.I."/>
        </authorList>
    </citation>
    <scope>NUCLEOTIDE SEQUENCE</scope>
    <source>
        <tissue evidence="1">Shoot tissue taken approximately 20 cm above the soil surface</tissue>
    </source>
</reference>
<dbReference type="EMBL" id="GBRH01172065">
    <property type="protein sequence ID" value="JAE25831.1"/>
    <property type="molecule type" value="Transcribed_RNA"/>
</dbReference>
<protein>
    <submittedName>
        <fullName evidence="1">Uncharacterized protein</fullName>
    </submittedName>
</protein>
<sequence>MSSICRRAWFLARSMTILETAPNG</sequence>
<dbReference type="AlphaFoldDB" id="A0A0A9GTE5"/>